<dbReference type="PANTHER" id="PTHR30007:SF0">
    <property type="entry name" value="TRANSPOSASE"/>
    <property type="match status" value="1"/>
</dbReference>
<dbReference type="EMBL" id="BJYU01000022">
    <property type="protein sequence ID" value="GEO14404.1"/>
    <property type="molecule type" value="Genomic_DNA"/>
</dbReference>
<protein>
    <recommendedName>
        <fullName evidence="1">Insertion element IS402-like domain-containing protein</fullName>
    </recommendedName>
</protein>
<reference evidence="2 3" key="1">
    <citation type="submission" date="2019-07" db="EMBL/GenBank/DDBJ databases">
        <title>Whole genome shotgun sequence of Microvirga aerophila NBRC 106136.</title>
        <authorList>
            <person name="Hosoyama A."/>
            <person name="Uohara A."/>
            <person name="Ohji S."/>
            <person name="Ichikawa N."/>
        </authorList>
    </citation>
    <scope>NUCLEOTIDE SEQUENCE [LARGE SCALE GENOMIC DNA]</scope>
    <source>
        <strain evidence="2 3">NBRC 106136</strain>
    </source>
</reference>
<dbReference type="Pfam" id="PF13340">
    <property type="entry name" value="DUF4096"/>
    <property type="match status" value="1"/>
</dbReference>
<accession>A0A512BR67</accession>
<dbReference type="Proteomes" id="UP000321085">
    <property type="component" value="Unassembled WGS sequence"/>
</dbReference>
<keyword evidence="3" id="KW-1185">Reference proteome</keyword>
<feature type="domain" description="Insertion element IS402-like" evidence="1">
    <location>
        <begin position="26"/>
        <end position="82"/>
    </location>
</feature>
<dbReference type="OrthoDB" id="9798237at2"/>
<dbReference type="InterPro" id="IPR025161">
    <property type="entry name" value="IS402-like_dom"/>
</dbReference>
<sequence>MSRMWMKEHRERQKAFERRRYPTNLIDEEWERIHPILPQPAWRGRKPKMNLREILNAIRYLARVSCGWRMLPYEFGPWQTVYCGSDASCGVCCSRPCAMSI</sequence>
<gene>
    <name evidence="2" type="ORF">MAE02_21000</name>
</gene>
<proteinExistence type="predicted"/>
<evidence type="ECO:0000313" key="3">
    <source>
        <dbReference type="Proteomes" id="UP000321085"/>
    </source>
</evidence>
<comment type="caution">
    <text evidence="2">The sequence shown here is derived from an EMBL/GenBank/DDBJ whole genome shotgun (WGS) entry which is preliminary data.</text>
</comment>
<name>A0A512BR67_9HYPH</name>
<dbReference type="AlphaFoldDB" id="A0A512BR67"/>
<evidence type="ECO:0000313" key="2">
    <source>
        <dbReference type="EMBL" id="GEO14404.1"/>
    </source>
</evidence>
<dbReference type="PANTHER" id="PTHR30007">
    <property type="entry name" value="PHP DOMAIN PROTEIN"/>
    <property type="match status" value="1"/>
</dbReference>
<organism evidence="2 3">
    <name type="scientific">Microvirga aerophila</name>
    <dbReference type="NCBI Taxonomy" id="670291"/>
    <lineage>
        <taxon>Bacteria</taxon>
        <taxon>Pseudomonadati</taxon>
        <taxon>Pseudomonadota</taxon>
        <taxon>Alphaproteobacteria</taxon>
        <taxon>Hyphomicrobiales</taxon>
        <taxon>Methylobacteriaceae</taxon>
        <taxon>Microvirga</taxon>
    </lineage>
</organism>
<evidence type="ECO:0000259" key="1">
    <source>
        <dbReference type="Pfam" id="PF13340"/>
    </source>
</evidence>